<dbReference type="HAMAP" id="MF_00011">
    <property type="entry name" value="Adenylosucc_synth"/>
    <property type="match status" value="1"/>
</dbReference>
<dbReference type="GO" id="GO:0005525">
    <property type="term" value="F:GTP binding"/>
    <property type="evidence" value="ECO:0007669"/>
    <property type="project" value="UniProtKB-UniRule"/>
</dbReference>
<reference evidence="11 12" key="1">
    <citation type="submission" date="2016-10" db="EMBL/GenBank/DDBJ databases">
        <authorList>
            <person name="de Groot N.N."/>
        </authorList>
    </citation>
    <scope>NUCLEOTIDE SEQUENCE [LARGE SCALE GENOMIC DNA]</scope>
    <source>
        <strain evidence="11 12">DSM 3857</strain>
    </source>
</reference>
<feature type="active site" description="Proton acceptor" evidence="8">
    <location>
        <position position="13"/>
    </location>
</feature>
<dbReference type="AlphaFoldDB" id="A0A1H8J801"/>
<comment type="subcellular location">
    <subcellularLocation>
        <location evidence="8">Cytoplasm</location>
    </subcellularLocation>
</comment>
<sequence length="430" mass="46227">MANVVVVGAQWGDEGKGKIVDWLSERADVIARFQGGHNAGHTLVIDGKVYKLSLLPSGIVRGGKLSVIGNGVVLDPWHLIMEIDKLRGQGVTINPENLMIAENAPLILPLHGELDRAREGSVGVAKIGTTGRGIGPAYEDKVGRRAIRVADLADDKTLELRVDRLLAHHDALRRGLGMEPVDRAGLLAQLKEIAPQVLPYAAPVWKVMTEARRAGKRILFEGAQGALLDIDFGTYPFVTSSNVIAGQAATGVGLGPTAIDFVLGIVKAYTTRVGEGPFPAELFDADGERLGERGHEFGTVTGRKRRCGWFDAVLVRQTCATSGVSGIALTKLDVLDGFETLKICVGYDLDGKRLDHLPTAADEQARCTPVYEEMEGWSQSTAGARSWADLPGAAVKYVRRIEELIQCPVALLSTSPERDDTILVTDPFAD</sequence>
<feature type="binding site" description="in other chain" evidence="8">
    <location>
        <position position="130"/>
    </location>
    <ligand>
        <name>IMP</name>
        <dbReference type="ChEBI" id="CHEBI:58053"/>
        <note>ligand shared between dimeric partners</note>
    </ligand>
</feature>
<dbReference type="GO" id="GO:0005737">
    <property type="term" value="C:cytoplasm"/>
    <property type="evidence" value="ECO:0007669"/>
    <property type="project" value="UniProtKB-SubCell"/>
</dbReference>
<dbReference type="Gene3D" id="3.40.440.10">
    <property type="entry name" value="Adenylosuccinate Synthetase, subunit A, domain 1"/>
    <property type="match status" value="1"/>
</dbReference>
<comment type="function">
    <text evidence="8">Plays an important role in the de novo pathway of purine nucleotide biosynthesis. Catalyzes the first committed step in the biosynthesis of AMP from IMP.</text>
</comment>
<dbReference type="PANTHER" id="PTHR11846:SF0">
    <property type="entry name" value="ADENYLOSUCCINATE SYNTHETASE"/>
    <property type="match status" value="1"/>
</dbReference>
<dbReference type="InterPro" id="IPR018220">
    <property type="entry name" value="Adenylosuccin_syn_GTP-bd"/>
</dbReference>
<comment type="similarity">
    <text evidence="8 10">Belongs to the adenylosuccinate synthetase family.</text>
</comment>
<dbReference type="InterPro" id="IPR027417">
    <property type="entry name" value="P-loop_NTPase"/>
</dbReference>
<evidence type="ECO:0000313" key="11">
    <source>
        <dbReference type="EMBL" id="SEN76904.1"/>
    </source>
</evidence>
<feature type="binding site" evidence="8">
    <location>
        <begin position="40"/>
        <end position="42"/>
    </location>
    <ligand>
        <name>GTP</name>
        <dbReference type="ChEBI" id="CHEBI:37565"/>
    </ligand>
</feature>
<dbReference type="EMBL" id="FOCE01000007">
    <property type="protein sequence ID" value="SEN76904.1"/>
    <property type="molecule type" value="Genomic_DNA"/>
</dbReference>
<name>A0A1H8J801_9RHOB</name>
<dbReference type="Pfam" id="PF00709">
    <property type="entry name" value="Adenylsucc_synt"/>
    <property type="match status" value="1"/>
</dbReference>
<dbReference type="InterPro" id="IPR042110">
    <property type="entry name" value="Adenylosuccinate_synth_dom2"/>
</dbReference>
<dbReference type="SMART" id="SM00788">
    <property type="entry name" value="Adenylsucc_synt"/>
    <property type="match status" value="1"/>
</dbReference>
<keyword evidence="8" id="KW-0963">Cytoplasm</keyword>
<evidence type="ECO:0000256" key="10">
    <source>
        <dbReference type="RuleBase" id="RU000520"/>
    </source>
</evidence>
<dbReference type="FunFam" id="3.90.170.10:FF:000001">
    <property type="entry name" value="Adenylosuccinate synthetase"/>
    <property type="match status" value="1"/>
</dbReference>
<feature type="binding site" evidence="8">
    <location>
        <position position="144"/>
    </location>
    <ligand>
        <name>IMP</name>
        <dbReference type="ChEBI" id="CHEBI:58053"/>
        <note>ligand shared between dimeric partners</note>
    </ligand>
</feature>
<dbReference type="GO" id="GO:0044208">
    <property type="term" value="P:'de novo' AMP biosynthetic process"/>
    <property type="evidence" value="ECO:0007669"/>
    <property type="project" value="UniProtKB-UniRule"/>
</dbReference>
<dbReference type="UniPathway" id="UPA00075">
    <property type="reaction ID" value="UER00335"/>
</dbReference>
<feature type="binding site" description="in other chain" evidence="8">
    <location>
        <begin position="38"/>
        <end position="41"/>
    </location>
    <ligand>
        <name>IMP</name>
        <dbReference type="ChEBI" id="CHEBI:58053"/>
        <note>ligand shared between dimeric partners</note>
    </ligand>
</feature>
<feature type="active site" evidence="9">
    <location>
        <position position="141"/>
    </location>
</feature>
<dbReference type="InterPro" id="IPR042111">
    <property type="entry name" value="Adenylosuccinate_synth_dom3"/>
</dbReference>
<evidence type="ECO:0000256" key="5">
    <source>
        <dbReference type="ARBA" id="ARBA00022755"/>
    </source>
</evidence>
<keyword evidence="6 8" id="KW-0460">Magnesium</keyword>
<feature type="binding site" evidence="8">
    <location>
        <position position="13"/>
    </location>
    <ligand>
        <name>Mg(2+)</name>
        <dbReference type="ChEBI" id="CHEBI:18420"/>
    </ligand>
</feature>
<feature type="binding site" description="in other chain" evidence="8">
    <location>
        <position position="224"/>
    </location>
    <ligand>
        <name>IMP</name>
        <dbReference type="ChEBI" id="CHEBI:58053"/>
        <note>ligand shared between dimeric partners</note>
    </ligand>
</feature>
<dbReference type="OrthoDB" id="9807553at2"/>
<dbReference type="EC" id="6.3.4.4" evidence="8 10"/>
<keyword evidence="5 8" id="KW-0658">Purine biosynthesis</keyword>
<gene>
    <name evidence="8" type="primary">purA</name>
    <name evidence="11" type="ORF">SAMN04488103_107176</name>
</gene>
<feature type="binding site" description="in other chain" evidence="8">
    <location>
        <begin position="13"/>
        <end position="16"/>
    </location>
    <ligand>
        <name>IMP</name>
        <dbReference type="ChEBI" id="CHEBI:58053"/>
        <note>ligand shared between dimeric partners</note>
    </ligand>
</feature>
<dbReference type="PROSITE" id="PS01266">
    <property type="entry name" value="ADENYLOSUCCIN_SYN_1"/>
    <property type="match status" value="1"/>
</dbReference>
<accession>A0A1H8J801</accession>
<dbReference type="FunFam" id="1.10.300.10:FF:000001">
    <property type="entry name" value="Adenylosuccinate synthetase"/>
    <property type="match status" value="1"/>
</dbReference>
<evidence type="ECO:0000256" key="4">
    <source>
        <dbReference type="ARBA" id="ARBA00022741"/>
    </source>
</evidence>
<evidence type="ECO:0000313" key="12">
    <source>
        <dbReference type="Proteomes" id="UP000198761"/>
    </source>
</evidence>
<feature type="active site" description="Proton donor" evidence="8">
    <location>
        <position position="41"/>
    </location>
</feature>
<dbReference type="Proteomes" id="UP000198761">
    <property type="component" value="Unassembled WGS sequence"/>
</dbReference>
<comment type="pathway">
    <text evidence="8 10">Purine metabolism; AMP biosynthesis via de novo pathway; AMP from IMP: step 1/2.</text>
</comment>
<keyword evidence="4 8" id="KW-0547">Nucleotide-binding</keyword>
<feature type="binding site" evidence="8">
    <location>
        <begin position="12"/>
        <end position="18"/>
    </location>
    <ligand>
        <name>GTP</name>
        <dbReference type="ChEBI" id="CHEBI:37565"/>
    </ligand>
</feature>
<keyword evidence="12" id="KW-1185">Reference proteome</keyword>
<comment type="cofactor">
    <cofactor evidence="8">
        <name>Mg(2+)</name>
        <dbReference type="ChEBI" id="CHEBI:18420"/>
    </cofactor>
    <text evidence="8">Binds 1 Mg(2+) ion per subunit.</text>
</comment>
<feature type="binding site" evidence="8">
    <location>
        <position position="40"/>
    </location>
    <ligand>
        <name>Mg(2+)</name>
        <dbReference type="ChEBI" id="CHEBI:18420"/>
    </ligand>
</feature>
<feature type="binding site" evidence="8">
    <location>
        <position position="305"/>
    </location>
    <ligand>
        <name>GTP</name>
        <dbReference type="ChEBI" id="CHEBI:37565"/>
    </ligand>
</feature>
<dbReference type="CDD" id="cd03108">
    <property type="entry name" value="AdSS"/>
    <property type="match status" value="1"/>
</dbReference>
<evidence type="ECO:0000256" key="6">
    <source>
        <dbReference type="ARBA" id="ARBA00022842"/>
    </source>
</evidence>
<dbReference type="NCBIfam" id="TIGR00184">
    <property type="entry name" value="purA"/>
    <property type="match status" value="1"/>
</dbReference>
<keyword evidence="2 8" id="KW-0436">Ligase</keyword>
<dbReference type="GO" id="GO:0004019">
    <property type="term" value="F:adenylosuccinate synthase activity"/>
    <property type="evidence" value="ECO:0007669"/>
    <property type="project" value="UniProtKB-UniRule"/>
</dbReference>
<proteinExistence type="inferred from homology"/>
<feature type="binding site" description="in other chain" evidence="8">
    <location>
        <position position="303"/>
    </location>
    <ligand>
        <name>IMP</name>
        <dbReference type="ChEBI" id="CHEBI:58053"/>
        <note>ligand shared between dimeric partners</note>
    </ligand>
</feature>
<feature type="binding site" evidence="8">
    <location>
        <begin position="331"/>
        <end position="333"/>
    </location>
    <ligand>
        <name>GTP</name>
        <dbReference type="ChEBI" id="CHEBI:37565"/>
    </ligand>
</feature>
<dbReference type="InterPro" id="IPR033128">
    <property type="entry name" value="Adenylosuccin_syn_Lys_AS"/>
</dbReference>
<dbReference type="Gene3D" id="1.10.300.10">
    <property type="entry name" value="Adenylosuccinate Synthetase, subunit A, domain 2"/>
    <property type="match status" value="1"/>
</dbReference>
<dbReference type="InterPro" id="IPR042109">
    <property type="entry name" value="Adenylosuccinate_synth_dom1"/>
</dbReference>
<feature type="binding site" evidence="8">
    <location>
        <begin position="299"/>
        <end position="305"/>
    </location>
    <ligand>
        <name>substrate</name>
    </ligand>
</feature>
<dbReference type="PROSITE" id="PS00513">
    <property type="entry name" value="ADENYLOSUCCIN_SYN_2"/>
    <property type="match status" value="1"/>
</dbReference>
<dbReference type="NCBIfam" id="NF002223">
    <property type="entry name" value="PRK01117.1"/>
    <property type="match status" value="1"/>
</dbReference>
<dbReference type="GO" id="GO:0046040">
    <property type="term" value="P:IMP metabolic process"/>
    <property type="evidence" value="ECO:0007669"/>
    <property type="project" value="TreeGrafter"/>
</dbReference>
<dbReference type="PANTHER" id="PTHR11846">
    <property type="entry name" value="ADENYLOSUCCINATE SYNTHETASE"/>
    <property type="match status" value="1"/>
</dbReference>
<evidence type="ECO:0000256" key="3">
    <source>
        <dbReference type="ARBA" id="ARBA00022723"/>
    </source>
</evidence>
<evidence type="ECO:0000256" key="9">
    <source>
        <dbReference type="PROSITE-ProRule" id="PRU10134"/>
    </source>
</evidence>
<evidence type="ECO:0000256" key="1">
    <source>
        <dbReference type="ARBA" id="ARBA00011738"/>
    </source>
</evidence>
<evidence type="ECO:0000256" key="8">
    <source>
        <dbReference type="HAMAP-Rule" id="MF_00011"/>
    </source>
</evidence>
<comment type="catalytic activity">
    <reaction evidence="8 10">
        <text>IMP + L-aspartate + GTP = N(6)-(1,2-dicarboxyethyl)-AMP + GDP + phosphate + 2 H(+)</text>
        <dbReference type="Rhea" id="RHEA:15753"/>
        <dbReference type="ChEBI" id="CHEBI:15378"/>
        <dbReference type="ChEBI" id="CHEBI:29991"/>
        <dbReference type="ChEBI" id="CHEBI:37565"/>
        <dbReference type="ChEBI" id="CHEBI:43474"/>
        <dbReference type="ChEBI" id="CHEBI:57567"/>
        <dbReference type="ChEBI" id="CHEBI:58053"/>
        <dbReference type="ChEBI" id="CHEBI:58189"/>
        <dbReference type="EC" id="6.3.4.4"/>
    </reaction>
</comment>
<evidence type="ECO:0000256" key="7">
    <source>
        <dbReference type="ARBA" id="ARBA00023134"/>
    </source>
</evidence>
<dbReference type="InterPro" id="IPR001114">
    <property type="entry name" value="Adenylosuccinate_synthetase"/>
</dbReference>
<organism evidence="11 12">
    <name type="scientific">Gemmobacter aquatilis</name>
    <dbReference type="NCBI Taxonomy" id="933059"/>
    <lineage>
        <taxon>Bacteria</taxon>
        <taxon>Pseudomonadati</taxon>
        <taxon>Pseudomonadota</taxon>
        <taxon>Alphaproteobacteria</taxon>
        <taxon>Rhodobacterales</taxon>
        <taxon>Paracoccaceae</taxon>
        <taxon>Gemmobacter</taxon>
    </lineage>
</organism>
<dbReference type="SUPFAM" id="SSF52540">
    <property type="entry name" value="P-loop containing nucleoside triphosphate hydrolases"/>
    <property type="match status" value="1"/>
</dbReference>
<dbReference type="RefSeq" id="WP_091302178.1">
    <property type="nucleotide sequence ID" value="NZ_FOCE01000007.1"/>
</dbReference>
<dbReference type="STRING" id="933059.SAMN04488103_107176"/>
<feature type="binding site" evidence="8">
    <location>
        <begin position="413"/>
        <end position="415"/>
    </location>
    <ligand>
        <name>GTP</name>
        <dbReference type="ChEBI" id="CHEBI:37565"/>
    </ligand>
</feature>
<comment type="subunit">
    <text evidence="1 8">Homodimer.</text>
</comment>
<dbReference type="Gene3D" id="3.90.170.10">
    <property type="entry name" value="Adenylosuccinate Synthetase, subunit A, domain 3"/>
    <property type="match status" value="1"/>
</dbReference>
<keyword evidence="7 8" id="KW-0342">GTP-binding</keyword>
<protein>
    <recommendedName>
        <fullName evidence="8 10">Adenylosuccinate synthetase</fullName>
        <shortName evidence="8">AMPSase</shortName>
        <shortName evidence="8">AdSS</shortName>
        <ecNumber evidence="8 10">6.3.4.4</ecNumber>
    </recommendedName>
    <alternativeName>
        <fullName evidence="8">IMP--aspartate ligase</fullName>
    </alternativeName>
</protein>
<feature type="binding site" description="in other chain" evidence="8">
    <location>
        <position position="239"/>
    </location>
    <ligand>
        <name>IMP</name>
        <dbReference type="ChEBI" id="CHEBI:58053"/>
        <note>ligand shared between dimeric partners</note>
    </ligand>
</feature>
<evidence type="ECO:0000256" key="2">
    <source>
        <dbReference type="ARBA" id="ARBA00022598"/>
    </source>
</evidence>
<keyword evidence="3 8" id="KW-0479">Metal-binding</keyword>
<dbReference type="GO" id="GO:0000287">
    <property type="term" value="F:magnesium ion binding"/>
    <property type="evidence" value="ECO:0007669"/>
    <property type="project" value="UniProtKB-UniRule"/>
</dbReference>